<evidence type="ECO:0008006" key="5">
    <source>
        <dbReference type="Google" id="ProtNLM"/>
    </source>
</evidence>
<feature type="transmembrane region" description="Helical" evidence="2">
    <location>
        <begin position="108"/>
        <end position="132"/>
    </location>
</feature>
<sequence>MSITSAETTIARPARPARPARAATRGGGSALAVVGGIALLAGPALFVAGLASSPAETGDDKMSYLASLARNPLQTQVSAVLLHYGNLLMGAGLLVLPWLVRGRRGARLTLIGALVAALLQLNLSGALFTDWFHMELARQLPLDRAAAISDQALAYPLQQLCFGLSPLIAAGLIMAYVGLARAGVVGWWSIPAIVAGYAGMLFLPYSIPILPALGVLPLMAVLGVTGWRVLGRVRADRRPTAH</sequence>
<feature type="region of interest" description="Disordered" evidence="1">
    <location>
        <begin position="1"/>
        <end position="23"/>
    </location>
</feature>
<name>A0ABP6ZLD7_9ACTN</name>
<organism evidence="3 4">
    <name type="scientific">Microlunatus ginsengisoli</name>
    <dbReference type="NCBI Taxonomy" id="363863"/>
    <lineage>
        <taxon>Bacteria</taxon>
        <taxon>Bacillati</taxon>
        <taxon>Actinomycetota</taxon>
        <taxon>Actinomycetes</taxon>
        <taxon>Propionibacteriales</taxon>
        <taxon>Propionibacteriaceae</taxon>
        <taxon>Microlunatus</taxon>
    </lineage>
</organism>
<feature type="transmembrane region" description="Helical" evidence="2">
    <location>
        <begin position="184"/>
        <end position="203"/>
    </location>
</feature>
<dbReference type="Proteomes" id="UP001501490">
    <property type="component" value="Unassembled WGS sequence"/>
</dbReference>
<feature type="transmembrane region" description="Helical" evidence="2">
    <location>
        <begin position="73"/>
        <end position="96"/>
    </location>
</feature>
<feature type="transmembrane region" description="Helical" evidence="2">
    <location>
        <begin position="30"/>
        <end position="53"/>
    </location>
</feature>
<keyword evidence="2" id="KW-1133">Transmembrane helix</keyword>
<dbReference type="RefSeq" id="WP_344802832.1">
    <property type="nucleotide sequence ID" value="NZ_BAABAB010000009.1"/>
</dbReference>
<keyword evidence="2" id="KW-0812">Transmembrane</keyword>
<keyword evidence="4" id="KW-1185">Reference proteome</keyword>
<feature type="transmembrane region" description="Helical" evidence="2">
    <location>
        <begin position="209"/>
        <end position="230"/>
    </location>
</feature>
<evidence type="ECO:0000313" key="3">
    <source>
        <dbReference type="EMBL" id="GAA3613540.1"/>
    </source>
</evidence>
<protein>
    <recommendedName>
        <fullName evidence="5">DUF4386 family protein</fullName>
    </recommendedName>
</protein>
<keyword evidence="2" id="KW-0472">Membrane</keyword>
<evidence type="ECO:0000256" key="2">
    <source>
        <dbReference type="SAM" id="Phobius"/>
    </source>
</evidence>
<reference evidence="4" key="1">
    <citation type="journal article" date="2019" name="Int. J. Syst. Evol. Microbiol.">
        <title>The Global Catalogue of Microorganisms (GCM) 10K type strain sequencing project: providing services to taxonomists for standard genome sequencing and annotation.</title>
        <authorList>
            <consortium name="The Broad Institute Genomics Platform"/>
            <consortium name="The Broad Institute Genome Sequencing Center for Infectious Disease"/>
            <person name="Wu L."/>
            <person name="Ma J."/>
        </authorList>
    </citation>
    <scope>NUCLEOTIDE SEQUENCE [LARGE SCALE GENOMIC DNA]</scope>
    <source>
        <strain evidence="4">JCM 16929</strain>
    </source>
</reference>
<proteinExistence type="predicted"/>
<evidence type="ECO:0000256" key="1">
    <source>
        <dbReference type="SAM" id="MobiDB-lite"/>
    </source>
</evidence>
<comment type="caution">
    <text evidence="3">The sequence shown here is derived from an EMBL/GenBank/DDBJ whole genome shotgun (WGS) entry which is preliminary data.</text>
</comment>
<evidence type="ECO:0000313" key="4">
    <source>
        <dbReference type="Proteomes" id="UP001501490"/>
    </source>
</evidence>
<accession>A0ABP6ZLD7</accession>
<dbReference type="EMBL" id="BAABAB010000009">
    <property type="protein sequence ID" value="GAA3613540.1"/>
    <property type="molecule type" value="Genomic_DNA"/>
</dbReference>
<feature type="transmembrane region" description="Helical" evidence="2">
    <location>
        <begin position="152"/>
        <end position="177"/>
    </location>
</feature>
<gene>
    <name evidence="3" type="ORF">GCM10022236_14330</name>
</gene>